<organism evidence="3 4">
    <name type="scientific">Saccharomycopsis crataegensis</name>
    <dbReference type="NCBI Taxonomy" id="43959"/>
    <lineage>
        <taxon>Eukaryota</taxon>
        <taxon>Fungi</taxon>
        <taxon>Dikarya</taxon>
        <taxon>Ascomycota</taxon>
        <taxon>Saccharomycotina</taxon>
        <taxon>Saccharomycetes</taxon>
        <taxon>Saccharomycopsidaceae</taxon>
        <taxon>Saccharomycopsis</taxon>
    </lineage>
</organism>
<dbReference type="InterPro" id="IPR044399">
    <property type="entry name" value="Mb-like_M"/>
</dbReference>
<comment type="caution">
    <text evidence="3">The sequence shown here is derived from an EMBL/GenBank/DDBJ whole genome shotgun (WGS) entry which is preliminary data.</text>
</comment>
<dbReference type="Proteomes" id="UP001360560">
    <property type="component" value="Unassembled WGS sequence"/>
</dbReference>
<dbReference type="GO" id="GO:0071500">
    <property type="term" value="P:cellular response to nitrosative stress"/>
    <property type="evidence" value="ECO:0007669"/>
    <property type="project" value="TreeGrafter"/>
</dbReference>
<dbReference type="PANTHER" id="PTHR43396:SF6">
    <property type="entry name" value="ABL201WP"/>
    <property type="match status" value="1"/>
</dbReference>
<dbReference type="AlphaFoldDB" id="A0AAV5QNG5"/>
<sequence length="354" mass="38699">MNYTLEPQPQNPYVLATEKYSVTLQLSPSEIQTVRTTWAQMLQDINYAPAPAANNDSDKKAPKQQPRSRYAGSSSSLFCDQLYRNLLGLAPDLETLFPSIKHLAASFAGVLRMTVLNLEDLRALDDYLDALGKRHSRILGIEPVQFDLMGAAFIKTFADRFGRGFTLQAEDAWAKVYSYLANTMLANGAEDTLALGHMDEELDWGMDLDRQSSTVSSLMEDGNESFTSSSSTSLTEPSTVLKFMSVDNSDAASIRSTANFLPKVGRGGSRLTSRKASAKNLKEQDSNNVGMMSKSPSKFFPDMSSIDGVSTKTGDSSTASERDIVSNLSSGKKMFQGFKSAMGLPSKKRLSTAY</sequence>
<dbReference type="RefSeq" id="XP_064853167.1">
    <property type="nucleotide sequence ID" value="XM_064997095.1"/>
</dbReference>
<reference evidence="3 4" key="1">
    <citation type="journal article" date="2023" name="Elife">
        <title>Identification of key yeast species and microbe-microbe interactions impacting larval growth of Drosophila in the wild.</title>
        <authorList>
            <person name="Mure A."/>
            <person name="Sugiura Y."/>
            <person name="Maeda R."/>
            <person name="Honda K."/>
            <person name="Sakurai N."/>
            <person name="Takahashi Y."/>
            <person name="Watada M."/>
            <person name="Katoh T."/>
            <person name="Gotoh A."/>
            <person name="Gotoh Y."/>
            <person name="Taniguchi I."/>
            <person name="Nakamura K."/>
            <person name="Hayashi T."/>
            <person name="Katayama T."/>
            <person name="Uemura T."/>
            <person name="Hattori Y."/>
        </authorList>
    </citation>
    <scope>NUCLEOTIDE SEQUENCE [LARGE SCALE GENOMIC DNA]</scope>
    <source>
        <strain evidence="3 4">SC-9</strain>
    </source>
</reference>
<dbReference type="CDD" id="cd01040">
    <property type="entry name" value="Mb-like"/>
    <property type="match status" value="1"/>
</dbReference>
<dbReference type="GO" id="GO:0071949">
    <property type="term" value="F:FAD binding"/>
    <property type="evidence" value="ECO:0007669"/>
    <property type="project" value="TreeGrafter"/>
</dbReference>
<dbReference type="InterPro" id="IPR012292">
    <property type="entry name" value="Globin/Proto"/>
</dbReference>
<accession>A0AAV5QNG5</accession>
<dbReference type="InterPro" id="IPR000971">
    <property type="entry name" value="Globin"/>
</dbReference>
<dbReference type="GeneID" id="90074146"/>
<dbReference type="EMBL" id="BTFZ01000011">
    <property type="protein sequence ID" value="GMM36171.1"/>
    <property type="molecule type" value="Genomic_DNA"/>
</dbReference>
<dbReference type="SUPFAM" id="SSF46458">
    <property type="entry name" value="Globin-like"/>
    <property type="match status" value="1"/>
</dbReference>
<dbReference type="Gene3D" id="1.10.490.10">
    <property type="entry name" value="Globins"/>
    <property type="match status" value="1"/>
</dbReference>
<dbReference type="GO" id="GO:0046210">
    <property type="term" value="P:nitric oxide catabolic process"/>
    <property type="evidence" value="ECO:0007669"/>
    <property type="project" value="TreeGrafter"/>
</dbReference>
<feature type="compositionally biased region" description="Polar residues" evidence="1">
    <location>
        <begin position="286"/>
        <end position="296"/>
    </location>
</feature>
<evidence type="ECO:0000256" key="1">
    <source>
        <dbReference type="SAM" id="MobiDB-lite"/>
    </source>
</evidence>
<dbReference type="GO" id="GO:0019825">
    <property type="term" value="F:oxygen binding"/>
    <property type="evidence" value="ECO:0007669"/>
    <property type="project" value="InterPro"/>
</dbReference>
<gene>
    <name evidence="3" type="ORF">DASC09_034960</name>
</gene>
<keyword evidence="4" id="KW-1185">Reference proteome</keyword>
<evidence type="ECO:0000313" key="3">
    <source>
        <dbReference type="EMBL" id="GMM36171.1"/>
    </source>
</evidence>
<name>A0AAV5QNG5_9ASCO</name>
<dbReference type="PANTHER" id="PTHR43396">
    <property type="entry name" value="FLAVOHEMOPROTEIN"/>
    <property type="match status" value="1"/>
</dbReference>
<feature type="domain" description="Globin" evidence="2">
    <location>
        <begin position="25"/>
        <end position="189"/>
    </location>
</feature>
<dbReference type="Pfam" id="PF00042">
    <property type="entry name" value="Globin"/>
    <property type="match status" value="1"/>
</dbReference>
<protein>
    <recommendedName>
        <fullName evidence="2">Globin domain-containing protein</fullName>
    </recommendedName>
</protein>
<dbReference type="GO" id="GO:0008941">
    <property type="term" value="F:nitric oxide dioxygenase NAD(P)H activity"/>
    <property type="evidence" value="ECO:0007669"/>
    <property type="project" value="TreeGrafter"/>
</dbReference>
<proteinExistence type="predicted"/>
<evidence type="ECO:0000313" key="4">
    <source>
        <dbReference type="Proteomes" id="UP001360560"/>
    </source>
</evidence>
<dbReference type="GO" id="GO:0020037">
    <property type="term" value="F:heme binding"/>
    <property type="evidence" value="ECO:0007669"/>
    <property type="project" value="InterPro"/>
</dbReference>
<dbReference type="InterPro" id="IPR009050">
    <property type="entry name" value="Globin-like_sf"/>
</dbReference>
<evidence type="ECO:0000259" key="2">
    <source>
        <dbReference type="PROSITE" id="PS01033"/>
    </source>
</evidence>
<feature type="region of interest" description="Disordered" evidence="1">
    <location>
        <begin position="49"/>
        <end position="72"/>
    </location>
</feature>
<feature type="region of interest" description="Disordered" evidence="1">
    <location>
        <begin position="265"/>
        <end position="304"/>
    </location>
</feature>
<dbReference type="PROSITE" id="PS01033">
    <property type="entry name" value="GLOBIN"/>
    <property type="match status" value="1"/>
</dbReference>